<gene>
    <name evidence="1" type="ORF">EV688_10553</name>
</gene>
<dbReference type="AlphaFoldDB" id="A0A4R2KQS0"/>
<evidence type="ECO:0000313" key="1">
    <source>
        <dbReference type="EMBL" id="TCO76093.1"/>
    </source>
</evidence>
<dbReference type="InterPro" id="IPR028994">
    <property type="entry name" value="Integrin_alpha_N"/>
</dbReference>
<reference evidence="1 2" key="1">
    <citation type="submission" date="2019-03" db="EMBL/GenBank/DDBJ databases">
        <title>Genomic Encyclopedia of Type Strains, Phase IV (KMG-IV): sequencing the most valuable type-strain genomes for metagenomic binning, comparative biology and taxonomic classification.</title>
        <authorList>
            <person name="Goeker M."/>
        </authorList>
    </citation>
    <scope>NUCLEOTIDE SEQUENCE [LARGE SCALE GENOMIC DNA]</scope>
    <source>
        <strain evidence="1 2">DSM 23344</strain>
    </source>
</reference>
<dbReference type="EMBL" id="SLWX01000005">
    <property type="protein sequence ID" value="TCO76093.1"/>
    <property type="molecule type" value="Genomic_DNA"/>
</dbReference>
<organism evidence="1 2">
    <name type="scientific">Chromatocurvus halotolerans</name>
    <dbReference type="NCBI Taxonomy" id="1132028"/>
    <lineage>
        <taxon>Bacteria</taxon>
        <taxon>Pseudomonadati</taxon>
        <taxon>Pseudomonadota</taxon>
        <taxon>Gammaproteobacteria</taxon>
        <taxon>Cellvibrionales</taxon>
        <taxon>Halieaceae</taxon>
        <taxon>Chromatocurvus</taxon>
    </lineage>
</organism>
<dbReference type="Proteomes" id="UP000294980">
    <property type="component" value="Unassembled WGS sequence"/>
</dbReference>
<dbReference type="SUPFAM" id="SSF69318">
    <property type="entry name" value="Integrin alpha N-terminal domain"/>
    <property type="match status" value="1"/>
</dbReference>
<proteinExistence type="predicted"/>
<sequence length="415" mass="44972">MKPGIIVALLCATLCGCSSERHPQRSTALEVTIARLATTAAPVWWMGSDDFDQDGSQDILIAGHRGTQGARLFFGDPAGDAVADSGKPSQGLRVLDVGNDRHGCAVADITGDARPDVFCVSGAGRGKGSNANEFWRNLDGYRFEQIRDHGAEDSAARGRYARFFNFDGQHPPELLTTVWGDRVDALPNRSRVWRWTGTRFQTIDTRLGHRQGGRCITVYDINRNGLDDILTCGETLGFSIYMNTGTLDFQEHSLGGPALANTWWWDLALAPGKAGKPSHIAFIVEPIGQQRIHIGTLSDTLGLSANGYLPCSFESGMADSDVYCARVLWHDVNADGAPDLYVARRSDRETVSPLGDVDDLIILGPAYDTWLPVTRSELGASTEAVSVDGAIVRLTAGDDWPGAIDTIRVIRRTGL</sequence>
<name>A0A4R2KQS0_9GAMM</name>
<dbReference type="PROSITE" id="PS51257">
    <property type="entry name" value="PROKAR_LIPOPROTEIN"/>
    <property type="match status" value="1"/>
</dbReference>
<evidence type="ECO:0000313" key="2">
    <source>
        <dbReference type="Proteomes" id="UP000294980"/>
    </source>
</evidence>
<comment type="caution">
    <text evidence="1">The sequence shown here is derived from an EMBL/GenBank/DDBJ whole genome shotgun (WGS) entry which is preliminary data.</text>
</comment>
<keyword evidence="2" id="KW-1185">Reference proteome</keyword>
<accession>A0A4R2KQS0</accession>
<protein>
    <submittedName>
        <fullName evidence="1">VCBS repeat protein</fullName>
    </submittedName>
</protein>